<feature type="region of interest" description="Disordered" evidence="1">
    <location>
        <begin position="1"/>
        <end position="56"/>
    </location>
</feature>
<feature type="compositionally biased region" description="Polar residues" evidence="1">
    <location>
        <begin position="11"/>
        <end position="28"/>
    </location>
</feature>
<organism evidence="2 3">
    <name type="scientific">Streptomyces violaceus</name>
    <name type="common">Streptomyces venezuelae</name>
    <dbReference type="NCBI Taxonomy" id="1936"/>
    <lineage>
        <taxon>Bacteria</taxon>
        <taxon>Bacillati</taxon>
        <taxon>Actinomycetota</taxon>
        <taxon>Actinomycetes</taxon>
        <taxon>Kitasatosporales</taxon>
        <taxon>Streptomycetaceae</taxon>
        <taxon>Streptomyces</taxon>
    </lineage>
</organism>
<sequence>MPASAPGADQAATSLSVSSANRSRQSGPAPTRSGVAEKSDSPLAASFWNSTTTAGR</sequence>
<evidence type="ECO:0000313" key="2">
    <source>
        <dbReference type="EMBL" id="WUG96108.1"/>
    </source>
</evidence>
<keyword evidence="3" id="KW-1185">Reference proteome</keyword>
<dbReference type="RefSeq" id="WP_328342008.1">
    <property type="nucleotide sequence ID" value="NZ_CP107906.1"/>
</dbReference>
<dbReference type="EMBL" id="CP107906">
    <property type="protein sequence ID" value="WUG96108.1"/>
    <property type="molecule type" value="Genomic_DNA"/>
</dbReference>
<proteinExistence type="predicted"/>
<evidence type="ECO:0000313" key="3">
    <source>
        <dbReference type="Proteomes" id="UP001341259"/>
    </source>
</evidence>
<name>A0ABZ1NWG7_STRVL</name>
<dbReference type="Proteomes" id="UP001341259">
    <property type="component" value="Chromosome"/>
</dbReference>
<accession>A0ABZ1NWG7</accession>
<reference evidence="2 3" key="1">
    <citation type="submission" date="2022-10" db="EMBL/GenBank/DDBJ databases">
        <title>The complete genomes of actinobacterial strains from the NBC collection.</title>
        <authorList>
            <person name="Joergensen T.S."/>
            <person name="Alvarez Arevalo M."/>
            <person name="Sterndorff E.B."/>
            <person name="Faurdal D."/>
            <person name="Vuksanovic O."/>
            <person name="Mourched A.-S."/>
            <person name="Charusanti P."/>
            <person name="Shaw S."/>
            <person name="Blin K."/>
            <person name="Weber T."/>
        </authorList>
    </citation>
    <scope>NUCLEOTIDE SEQUENCE [LARGE SCALE GENOMIC DNA]</scope>
    <source>
        <strain evidence="2 3">NBC_00456</strain>
    </source>
</reference>
<evidence type="ECO:0000256" key="1">
    <source>
        <dbReference type="SAM" id="MobiDB-lite"/>
    </source>
</evidence>
<gene>
    <name evidence="2" type="ORF">OHB29_25600</name>
</gene>
<protein>
    <submittedName>
        <fullName evidence="2">Uncharacterized protein</fullName>
    </submittedName>
</protein>
<feature type="compositionally biased region" description="Polar residues" evidence="1">
    <location>
        <begin position="47"/>
        <end position="56"/>
    </location>
</feature>